<comment type="caution">
    <text evidence="1">The sequence shown here is derived from an EMBL/GenBank/DDBJ whole genome shotgun (WGS) entry which is preliminary data.</text>
</comment>
<dbReference type="Proteomes" id="UP000821853">
    <property type="component" value="Chromosome 9"/>
</dbReference>
<gene>
    <name evidence="1" type="ORF">HPB48_011993</name>
</gene>
<reference evidence="1 2" key="1">
    <citation type="journal article" date="2020" name="Cell">
        <title>Large-Scale Comparative Analyses of Tick Genomes Elucidate Their Genetic Diversity and Vector Capacities.</title>
        <authorList>
            <consortium name="Tick Genome and Microbiome Consortium (TIGMIC)"/>
            <person name="Jia N."/>
            <person name="Wang J."/>
            <person name="Shi W."/>
            <person name="Du L."/>
            <person name="Sun Y."/>
            <person name="Zhan W."/>
            <person name="Jiang J.F."/>
            <person name="Wang Q."/>
            <person name="Zhang B."/>
            <person name="Ji P."/>
            <person name="Bell-Sakyi L."/>
            <person name="Cui X.M."/>
            <person name="Yuan T.T."/>
            <person name="Jiang B.G."/>
            <person name="Yang W.F."/>
            <person name="Lam T.T."/>
            <person name="Chang Q.C."/>
            <person name="Ding S.J."/>
            <person name="Wang X.J."/>
            <person name="Zhu J.G."/>
            <person name="Ruan X.D."/>
            <person name="Zhao L."/>
            <person name="Wei J.T."/>
            <person name="Ye R.Z."/>
            <person name="Que T.C."/>
            <person name="Du C.H."/>
            <person name="Zhou Y.H."/>
            <person name="Cheng J.X."/>
            <person name="Dai P.F."/>
            <person name="Guo W.B."/>
            <person name="Han X.H."/>
            <person name="Huang E.J."/>
            <person name="Li L.F."/>
            <person name="Wei W."/>
            <person name="Gao Y.C."/>
            <person name="Liu J.Z."/>
            <person name="Shao H.Z."/>
            <person name="Wang X."/>
            <person name="Wang C.C."/>
            <person name="Yang T.C."/>
            <person name="Huo Q.B."/>
            <person name="Li W."/>
            <person name="Chen H.Y."/>
            <person name="Chen S.E."/>
            <person name="Zhou L.G."/>
            <person name="Ni X.B."/>
            <person name="Tian J.H."/>
            <person name="Sheng Y."/>
            <person name="Liu T."/>
            <person name="Pan Y.S."/>
            <person name="Xia L.Y."/>
            <person name="Li J."/>
            <person name="Zhao F."/>
            <person name="Cao W.C."/>
        </authorList>
    </citation>
    <scope>NUCLEOTIDE SEQUENCE [LARGE SCALE GENOMIC DNA]</scope>
    <source>
        <strain evidence="1">HaeL-2018</strain>
    </source>
</reference>
<protein>
    <submittedName>
        <fullName evidence="1">Uncharacterized protein</fullName>
    </submittedName>
</protein>
<organism evidence="1 2">
    <name type="scientific">Haemaphysalis longicornis</name>
    <name type="common">Bush tick</name>
    <dbReference type="NCBI Taxonomy" id="44386"/>
    <lineage>
        <taxon>Eukaryota</taxon>
        <taxon>Metazoa</taxon>
        <taxon>Ecdysozoa</taxon>
        <taxon>Arthropoda</taxon>
        <taxon>Chelicerata</taxon>
        <taxon>Arachnida</taxon>
        <taxon>Acari</taxon>
        <taxon>Parasitiformes</taxon>
        <taxon>Ixodida</taxon>
        <taxon>Ixodoidea</taxon>
        <taxon>Ixodidae</taxon>
        <taxon>Haemaphysalinae</taxon>
        <taxon>Haemaphysalis</taxon>
    </lineage>
</organism>
<evidence type="ECO:0000313" key="1">
    <source>
        <dbReference type="EMBL" id="KAH9382567.1"/>
    </source>
</evidence>
<name>A0A9J6H6U0_HAELO</name>
<proteinExistence type="predicted"/>
<dbReference type="VEuPathDB" id="VectorBase:HLOH_064756"/>
<dbReference type="AlphaFoldDB" id="A0A9J6H6U0"/>
<evidence type="ECO:0000313" key="2">
    <source>
        <dbReference type="Proteomes" id="UP000821853"/>
    </source>
</evidence>
<keyword evidence="2" id="KW-1185">Reference proteome</keyword>
<sequence length="115" mass="12545">MAATVSGRVEDEDLLSASPLPEYVQSKLRLGSKFGFEPPLKPVEKVVMAGTVSGRVEDDMRQGVLVAVTDKLMKVVKGRAKRNLSGDPSEKKKQFAVIPYTHRIAHGLKNVGPRC</sequence>
<accession>A0A9J6H6U0</accession>
<dbReference type="EMBL" id="JABSTR010000011">
    <property type="protein sequence ID" value="KAH9382567.1"/>
    <property type="molecule type" value="Genomic_DNA"/>
</dbReference>